<feature type="transmembrane region" description="Helical" evidence="6">
    <location>
        <begin position="61"/>
        <end position="90"/>
    </location>
</feature>
<comment type="subcellular location">
    <subcellularLocation>
        <location evidence="1">Membrane</location>
        <topology evidence="1">Multi-pass membrane protein</topology>
    </subcellularLocation>
</comment>
<dbReference type="InterPro" id="IPR003834">
    <property type="entry name" value="Cyt_c_assmbl_TM_dom"/>
</dbReference>
<name>A0A3L7AI59_9MICO</name>
<feature type="transmembrane region" description="Helical" evidence="6">
    <location>
        <begin position="130"/>
        <end position="148"/>
    </location>
</feature>
<feature type="domain" description="Cytochrome C biogenesis protein transmembrane" evidence="7">
    <location>
        <begin position="13"/>
        <end position="205"/>
    </location>
</feature>
<organism evidence="8 9">
    <name type="scientific">Mycetocola lacteus</name>
    <dbReference type="NCBI Taxonomy" id="76637"/>
    <lineage>
        <taxon>Bacteria</taxon>
        <taxon>Bacillati</taxon>
        <taxon>Actinomycetota</taxon>
        <taxon>Actinomycetes</taxon>
        <taxon>Micrococcales</taxon>
        <taxon>Microbacteriaceae</taxon>
        <taxon>Mycetocola</taxon>
    </lineage>
</organism>
<evidence type="ECO:0000313" key="9">
    <source>
        <dbReference type="Proteomes" id="UP000269438"/>
    </source>
</evidence>
<gene>
    <name evidence="8" type="ORF">D9V34_15810</name>
</gene>
<evidence type="ECO:0000256" key="4">
    <source>
        <dbReference type="ARBA" id="ARBA00022989"/>
    </source>
</evidence>
<dbReference type="PANTHER" id="PTHR31272:SF4">
    <property type="entry name" value="CYTOCHROME C-TYPE BIOGENESIS PROTEIN HI_1454-RELATED"/>
    <property type="match status" value="1"/>
</dbReference>
<feature type="transmembrane region" description="Helical" evidence="6">
    <location>
        <begin position="96"/>
        <end position="118"/>
    </location>
</feature>
<dbReference type="EMBL" id="RCUY01000015">
    <property type="protein sequence ID" value="RLP79261.1"/>
    <property type="molecule type" value="Genomic_DNA"/>
</dbReference>
<dbReference type="Pfam" id="PF02683">
    <property type="entry name" value="DsbD_TM"/>
    <property type="match status" value="1"/>
</dbReference>
<keyword evidence="4 6" id="KW-1133">Transmembrane helix</keyword>
<evidence type="ECO:0000256" key="1">
    <source>
        <dbReference type="ARBA" id="ARBA00004141"/>
    </source>
</evidence>
<dbReference type="Proteomes" id="UP000269438">
    <property type="component" value="Unassembled WGS sequence"/>
</dbReference>
<sequence length="248" mass="25746">MNIGQIIGDGGLLVAIPLALLAGLVSFASPCVLPLVPGYLAYVGGMAPQSGERPARERRRLLLGVILFVLGFTLVFVLMSIVAGAAGVFLVEWSGIITRILGVVIIIMGVAFVGQVSFLQREWKPSWTPATGLVGAPLLGIVFAVGWVPCLGPTLTAILSLGYNSGTVGRAVILAIAYCIGLGLPFILVALGFGWMAGATKFLKRHIRVINIAGGVLLVLIGLLMVTGLWGQLMSSLGSVIAGFDPAI</sequence>
<evidence type="ECO:0000256" key="3">
    <source>
        <dbReference type="ARBA" id="ARBA00022692"/>
    </source>
</evidence>
<evidence type="ECO:0000313" key="8">
    <source>
        <dbReference type="EMBL" id="RLP79261.1"/>
    </source>
</evidence>
<feature type="transmembrane region" description="Helical" evidence="6">
    <location>
        <begin position="168"/>
        <end position="197"/>
    </location>
</feature>
<evidence type="ECO:0000259" key="7">
    <source>
        <dbReference type="Pfam" id="PF02683"/>
    </source>
</evidence>
<protein>
    <submittedName>
        <fullName evidence="8">Cytochrome c biogenesis protein CcdA</fullName>
    </submittedName>
</protein>
<comment type="caution">
    <text evidence="8">The sequence shown here is derived from an EMBL/GenBank/DDBJ whole genome shotgun (WGS) entry which is preliminary data.</text>
</comment>
<evidence type="ECO:0000256" key="6">
    <source>
        <dbReference type="SAM" id="Phobius"/>
    </source>
</evidence>
<keyword evidence="3 6" id="KW-0812">Transmembrane</keyword>
<comment type="similarity">
    <text evidence="2">Belongs to the DsbD family.</text>
</comment>
<proteinExistence type="inferred from homology"/>
<dbReference type="RefSeq" id="WP_121689434.1">
    <property type="nucleotide sequence ID" value="NZ_RCUY01000015.1"/>
</dbReference>
<evidence type="ECO:0000256" key="5">
    <source>
        <dbReference type="ARBA" id="ARBA00023136"/>
    </source>
</evidence>
<feature type="transmembrane region" description="Helical" evidence="6">
    <location>
        <begin position="209"/>
        <end position="230"/>
    </location>
</feature>
<evidence type="ECO:0000256" key="2">
    <source>
        <dbReference type="ARBA" id="ARBA00006143"/>
    </source>
</evidence>
<keyword evidence="5 6" id="KW-0472">Membrane</keyword>
<dbReference type="PANTHER" id="PTHR31272">
    <property type="entry name" value="CYTOCHROME C-TYPE BIOGENESIS PROTEIN HI_1454-RELATED"/>
    <property type="match status" value="1"/>
</dbReference>
<feature type="transmembrane region" description="Helical" evidence="6">
    <location>
        <begin position="12"/>
        <end position="40"/>
    </location>
</feature>
<keyword evidence="9" id="KW-1185">Reference proteome</keyword>
<reference evidence="8 9" key="1">
    <citation type="submission" date="2018-10" db="EMBL/GenBank/DDBJ databases">
        <authorList>
            <person name="Li J."/>
        </authorList>
    </citation>
    <scope>NUCLEOTIDE SEQUENCE [LARGE SCALE GENOMIC DNA]</scope>
    <source>
        <strain evidence="8 9">JCM 11654</strain>
    </source>
</reference>
<dbReference type="AlphaFoldDB" id="A0A3L7AI59"/>
<dbReference type="GO" id="GO:0017004">
    <property type="term" value="P:cytochrome complex assembly"/>
    <property type="evidence" value="ECO:0007669"/>
    <property type="project" value="InterPro"/>
</dbReference>
<accession>A0A3L7AI59</accession>
<dbReference type="GO" id="GO:0016020">
    <property type="term" value="C:membrane"/>
    <property type="evidence" value="ECO:0007669"/>
    <property type="project" value="UniProtKB-SubCell"/>
</dbReference>
<dbReference type="InterPro" id="IPR051790">
    <property type="entry name" value="Cytochrome_c-biogenesis_DsbD"/>
</dbReference>
<dbReference type="OrthoDB" id="9803065at2"/>